<dbReference type="PANTHER" id="PTHR24064">
    <property type="entry name" value="SOLUTE CARRIER FAMILY 22 MEMBER"/>
    <property type="match status" value="1"/>
</dbReference>
<feature type="transmembrane region" description="Helical" evidence="5">
    <location>
        <begin position="227"/>
        <end position="249"/>
    </location>
</feature>
<keyword evidence="4 5" id="KW-0472">Membrane</keyword>
<gene>
    <name evidence="7" type="ORF">RI129_001987</name>
</gene>
<feature type="transmembrane region" description="Helical" evidence="5">
    <location>
        <begin position="427"/>
        <end position="445"/>
    </location>
</feature>
<dbReference type="SUPFAM" id="SSF103473">
    <property type="entry name" value="MFS general substrate transporter"/>
    <property type="match status" value="1"/>
</dbReference>
<evidence type="ECO:0000256" key="1">
    <source>
        <dbReference type="ARBA" id="ARBA00004141"/>
    </source>
</evidence>
<dbReference type="PROSITE" id="PS50850">
    <property type="entry name" value="MFS"/>
    <property type="match status" value="1"/>
</dbReference>
<dbReference type="InterPro" id="IPR036259">
    <property type="entry name" value="MFS_trans_sf"/>
</dbReference>
<evidence type="ECO:0000313" key="7">
    <source>
        <dbReference type="EMBL" id="KAK5650958.1"/>
    </source>
</evidence>
<accession>A0AAN7VXG7</accession>
<feature type="domain" description="Major facilitator superfamily (MFS) profile" evidence="6">
    <location>
        <begin position="66"/>
        <end position="538"/>
    </location>
</feature>
<evidence type="ECO:0000256" key="5">
    <source>
        <dbReference type="SAM" id="Phobius"/>
    </source>
</evidence>
<dbReference type="AlphaFoldDB" id="A0AAN7VXG7"/>
<evidence type="ECO:0000256" key="2">
    <source>
        <dbReference type="ARBA" id="ARBA00022692"/>
    </source>
</evidence>
<evidence type="ECO:0000313" key="8">
    <source>
        <dbReference type="Proteomes" id="UP001329430"/>
    </source>
</evidence>
<dbReference type="GO" id="GO:0022857">
    <property type="term" value="F:transmembrane transporter activity"/>
    <property type="evidence" value="ECO:0007669"/>
    <property type="project" value="InterPro"/>
</dbReference>
<evidence type="ECO:0000259" key="6">
    <source>
        <dbReference type="PROSITE" id="PS50850"/>
    </source>
</evidence>
<protein>
    <recommendedName>
        <fullName evidence="6">Major facilitator superfamily (MFS) profile domain-containing protein</fullName>
    </recommendedName>
</protein>
<feature type="transmembrane region" description="Helical" evidence="5">
    <location>
        <begin position="451"/>
        <end position="473"/>
    </location>
</feature>
<organism evidence="7 8">
    <name type="scientific">Pyrocoelia pectoralis</name>
    <dbReference type="NCBI Taxonomy" id="417401"/>
    <lineage>
        <taxon>Eukaryota</taxon>
        <taxon>Metazoa</taxon>
        <taxon>Ecdysozoa</taxon>
        <taxon>Arthropoda</taxon>
        <taxon>Hexapoda</taxon>
        <taxon>Insecta</taxon>
        <taxon>Pterygota</taxon>
        <taxon>Neoptera</taxon>
        <taxon>Endopterygota</taxon>
        <taxon>Coleoptera</taxon>
        <taxon>Polyphaga</taxon>
        <taxon>Elateriformia</taxon>
        <taxon>Elateroidea</taxon>
        <taxon>Lampyridae</taxon>
        <taxon>Lampyrinae</taxon>
        <taxon>Pyrocoelia</taxon>
    </lineage>
</organism>
<dbReference type="EMBL" id="JAVRBK010000001">
    <property type="protein sequence ID" value="KAK5650958.1"/>
    <property type="molecule type" value="Genomic_DNA"/>
</dbReference>
<keyword evidence="2 5" id="KW-0812">Transmembrane</keyword>
<keyword evidence="8" id="KW-1185">Reference proteome</keyword>
<comment type="subcellular location">
    <subcellularLocation>
        <location evidence="1">Membrane</location>
        <topology evidence="1">Multi-pass membrane protein</topology>
    </subcellularLocation>
</comment>
<evidence type="ECO:0000256" key="4">
    <source>
        <dbReference type="ARBA" id="ARBA00023136"/>
    </source>
</evidence>
<dbReference type="InterPro" id="IPR020846">
    <property type="entry name" value="MFS_dom"/>
</dbReference>
<dbReference type="Proteomes" id="UP001329430">
    <property type="component" value="Chromosome 1"/>
</dbReference>
<dbReference type="Gene3D" id="1.20.1250.20">
    <property type="entry name" value="MFS general substrate transporter like domains"/>
    <property type="match status" value="1"/>
</dbReference>
<feature type="transmembrane region" description="Helical" evidence="5">
    <location>
        <begin position="201"/>
        <end position="221"/>
    </location>
</feature>
<proteinExistence type="predicted"/>
<dbReference type="GO" id="GO:0016020">
    <property type="term" value="C:membrane"/>
    <property type="evidence" value="ECO:0007669"/>
    <property type="project" value="UniProtKB-SubCell"/>
</dbReference>
<dbReference type="InterPro" id="IPR005828">
    <property type="entry name" value="MFS_sugar_transport-like"/>
</dbReference>
<feature type="transmembrane region" description="Helical" evidence="5">
    <location>
        <begin position="511"/>
        <end position="531"/>
    </location>
</feature>
<evidence type="ECO:0000256" key="3">
    <source>
        <dbReference type="ARBA" id="ARBA00022989"/>
    </source>
</evidence>
<dbReference type="Pfam" id="PF00083">
    <property type="entry name" value="Sugar_tr"/>
    <property type="match status" value="1"/>
</dbReference>
<sequence>MPIPKMQIKTDRVEKNIDRENGKINIEKKSYGTNDNDVDVTSQISNTGDVLENTIGEFGRWQCQISIMMSLLLLPLAWIQLGMVFLAPPTEFTCKQPVIPDSIIDKWPEIIGSSDMGIKPGSCLIKDPTSKKGDSMIPCPWGFEYSDSITNSSIITEWDLVCEREYLLEFAQLAMVFGVMCGGLIFGIIADKVGRKPVLSFSIFLQTICGLISAVIPWYYGFVTSQFLLALANGGTMVTSFVICMEIVGCQWRTITPILYHISAGIGSAILAAIAYYLKDWRQLQLGLGILGAIYIIYIWTSTESPRWLLTVGRRREATVILDKATELNGTNKTSIIKILEEWSRLNEETNTQVGLSAFVTNSELLKRIFLLGVNCLISDLCFYGFSQHFGKFFDNIYISVALQGLLYSLSGLVAVVIVNRNGRRQSIIISSCFTGLCFFALLMVSPNDWVNILFAVTGLINMAVSHPVLYLLSGELFPTTLRASAVGICMMFSKVGALLASLVISTAEVAWYIPLVVFGCLSFLQVLLVLPLPETNNYDLPEAIDEISEEKKKSVA</sequence>
<feature type="transmembrane region" description="Helical" evidence="5">
    <location>
        <begin position="398"/>
        <end position="420"/>
    </location>
</feature>
<feature type="transmembrane region" description="Helical" evidence="5">
    <location>
        <begin position="485"/>
        <end position="505"/>
    </location>
</feature>
<feature type="transmembrane region" description="Helical" evidence="5">
    <location>
        <begin position="170"/>
        <end position="189"/>
    </location>
</feature>
<feature type="transmembrane region" description="Helical" evidence="5">
    <location>
        <begin position="258"/>
        <end position="278"/>
    </location>
</feature>
<feature type="transmembrane region" description="Helical" evidence="5">
    <location>
        <begin position="369"/>
        <end position="386"/>
    </location>
</feature>
<comment type="caution">
    <text evidence="7">The sequence shown here is derived from an EMBL/GenBank/DDBJ whole genome shotgun (WGS) entry which is preliminary data.</text>
</comment>
<keyword evidence="3 5" id="KW-1133">Transmembrane helix</keyword>
<feature type="transmembrane region" description="Helical" evidence="5">
    <location>
        <begin position="67"/>
        <end position="87"/>
    </location>
</feature>
<reference evidence="7 8" key="1">
    <citation type="journal article" date="2024" name="Insects">
        <title>An Improved Chromosome-Level Genome Assembly of the Firefly Pyrocoelia pectoralis.</title>
        <authorList>
            <person name="Fu X."/>
            <person name="Meyer-Rochow V.B."/>
            <person name="Ballantyne L."/>
            <person name="Zhu X."/>
        </authorList>
    </citation>
    <scope>NUCLEOTIDE SEQUENCE [LARGE SCALE GENOMIC DNA]</scope>
    <source>
        <strain evidence="7">XCY_ONT2</strain>
    </source>
</reference>
<name>A0AAN7VXG7_9COLE</name>
<feature type="transmembrane region" description="Helical" evidence="5">
    <location>
        <begin position="284"/>
        <end position="301"/>
    </location>
</feature>